<proteinExistence type="predicted"/>
<gene>
    <name evidence="1" type="ORF">A9J31_10940</name>
</gene>
<dbReference type="RefSeq" id="WP_067767887.1">
    <property type="nucleotide sequence ID" value="NZ_JBLZYA010000008.1"/>
</dbReference>
<sequence>MLRILFIAVALSFVGCSYFVSTDELSDRIELQMQREFDQNAAYQQYHLKIQDFKILERQGTSFKGQATLKYDGQSYQIPVQIYKDVQGYSWKIEESAFAFIDEAEVAKYQAQLDEEFKNISAELDHDNTQESVDAPQQSYVGLREEQDASDYKWTEYDDEPFPNGNITVNSH</sequence>
<dbReference type="AlphaFoldDB" id="A0A1A7R580"/>
<reference evidence="2" key="1">
    <citation type="submission" date="2016-06" db="EMBL/GenBank/DDBJ databases">
        <authorList>
            <person name="Radolfova-Krizova L."/>
            <person name="Nemec A."/>
        </authorList>
    </citation>
    <scope>NUCLEOTIDE SEQUENCE [LARGE SCALE GENOMIC DNA]</scope>
    <source>
        <strain evidence="2">ANC 4275</strain>
    </source>
</reference>
<evidence type="ECO:0008006" key="3">
    <source>
        <dbReference type="Google" id="ProtNLM"/>
    </source>
</evidence>
<name>A0A1A7R580_9GAMM</name>
<dbReference type="Proteomes" id="UP000185753">
    <property type="component" value="Unassembled WGS sequence"/>
</dbReference>
<protein>
    <recommendedName>
        <fullName evidence="3">Lipoprotein</fullName>
    </recommendedName>
</protein>
<organism evidence="1 2">
    <name type="scientific">Acinetobacter gandensis</name>
    <dbReference type="NCBI Taxonomy" id="1443941"/>
    <lineage>
        <taxon>Bacteria</taxon>
        <taxon>Pseudomonadati</taxon>
        <taxon>Pseudomonadota</taxon>
        <taxon>Gammaproteobacteria</taxon>
        <taxon>Moraxellales</taxon>
        <taxon>Moraxellaceae</taxon>
        <taxon>Acinetobacter</taxon>
    </lineage>
</organism>
<comment type="caution">
    <text evidence="1">The sequence shown here is derived from an EMBL/GenBank/DDBJ whole genome shotgun (WGS) entry which is preliminary data.</text>
</comment>
<dbReference type="EMBL" id="LZDS01000030">
    <property type="protein sequence ID" value="OBX27415.1"/>
    <property type="molecule type" value="Genomic_DNA"/>
</dbReference>
<dbReference type="OrthoDB" id="6691038at2"/>
<dbReference type="PROSITE" id="PS51257">
    <property type="entry name" value="PROKAR_LIPOPROTEIN"/>
    <property type="match status" value="1"/>
</dbReference>
<keyword evidence="2" id="KW-1185">Reference proteome</keyword>
<accession>A0A1A7R580</accession>
<evidence type="ECO:0000313" key="2">
    <source>
        <dbReference type="Proteomes" id="UP000185753"/>
    </source>
</evidence>
<evidence type="ECO:0000313" key="1">
    <source>
        <dbReference type="EMBL" id="OBX27415.1"/>
    </source>
</evidence>